<reference evidence="2 3" key="1">
    <citation type="submission" date="2019-01" db="EMBL/GenBank/DDBJ databases">
        <title>Ktedonosporobacter rubrisoli SCAWS-G2.</title>
        <authorList>
            <person name="Huang Y."/>
            <person name="Yan B."/>
        </authorList>
    </citation>
    <scope>NUCLEOTIDE SEQUENCE [LARGE SCALE GENOMIC DNA]</scope>
    <source>
        <strain evidence="2 3">SCAWS-G2</strain>
    </source>
</reference>
<dbReference type="KEGG" id="kbs:EPA93_41010"/>
<gene>
    <name evidence="2" type="ORF">EPA93_41010</name>
</gene>
<dbReference type="RefSeq" id="WP_129893082.1">
    <property type="nucleotide sequence ID" value="NZ_CP035758.1"/>
</dbReference>
<dbReference type="Gene3D" id="3.40.50.2000">
    <property type="entry name" value="Glycogen Phosphorylase B"/>
    <property type="match status" value="2"/>
</dbReference>
<proteinExistence type="predicted"/>
<name>A0A4P6K2A3_KTERU</name>
<accession>A0A4P6K2A3</accession>
<organism evidence="2 3">
    <name type="scientific">Ktedonosporobacter rubrisoli</name>
    <dbReference type="NCBI Taxonomy" id="2509675"/>
    <lineage>
        <taxon>Bacteria</taxon>
        <taxon>Bacillati</taxon>
        <taxon>Chloroflexota</taxon>
        <taxon>Ktedonobacteria</taxon>
        <taxon>Ktedonobacterales</taxon>
        <taxon>Ktedonosporobacteraceae</taxon>
        <taxon>Ktedonosporobacter</taxon>
    </lineage>
</organism>
<dbReference type="GO" id="GO:0016757">
    <property type="term" value="F:glycosyltransferase activity"/>
    <property type="evidence" value="ECO:0007669"/>
    <property type="project" value="TreeGrafter"/>
</dbReference>
<dbReference type="AlphaFoldDB" id="A0A4P6K2A3"/>
<keyword evidence="2" id="KW-0808">Transferase</keyword>
<dbReference type="InterPro" id="IPR028098">
    <property type="entry name" value="Glyco_trans_4-like_N"/>
</dbReference>
<dbReference type="PANTHER" id="PTHR12526">
    <property type="entry name" value="GLYCOSYLTRANSFERASE"/>
    <property type="match status" value="1"/>
</dbReference>
<dbReference type="OrthoDB" id="9807209at2"/>
<dbReference type="SUPFAM" id="SSF53756">
    <property type="entry name" value="UDP-Glycosyltransferase/glycogen phosphorylase"/>
    <property type="match status" value="1"/>
</dbReference>
<dbReference type="Pfam" id="PF13579">
    <property type="entry name" value="Glyco_trans_4_4"/>
    <property type="match status" value="1"/>
</dbReference>
<keyword evidence="3" id="KW-1185">Reference proteome</keyword>
<sequence length="412" mass="45929">MRVLVLTQVVVYPADAGPKVKTLQVLRHLAAQHEVVYCTFVRSEQEEQDAQKLREICQRVVTVPMKRSRVSDVYFMLESLATGDSFILRRDDRAEMQAMVRQLLQEEGIEVLHVDQLNMMRFVPPDWSGTVILDEHNAVWQVVERLRKGSRNPVMRWLLGREVEIVRRQEGAACRRASAVLAVSEQDQNKLAEVAGSAVQIEVIPITVDVQRFAATYEARKPQPYRLFTIGTMFWPPNSEGVAWWLREGYAHLRTLCPAVTYDIVGARPPHSLQTLAEQNPGVHLHGYVADTEPFWTGSSALAVPILSGGGVRVKILEAMAMGVPVISTTLGCEGLAVRDGEHLLIADSPQDFAQACARVLQDPQLARSLAHNARQLMLDRYDASVALTKLDSVYKHAKAPQTGVINQASIT</sequence>
<dbReference type="Pfam" id="PF13692">
    <property type="entry name" value="Glyco_trans_1_4"/>
    <property type="match status" value="1"/>
</dbReference>
<dbReference type="CDD" id="cd03801">
    <property type="entry name" value="GT4_PimA-like"/>
    <property type="match status" value="1"/>
</dbReference>
<dbReference type="EMBL" id="CP035758">
    <property type="protein sequence ID" value="QBD82022.1"/>
    <property type="molecule type" value="Genomic_DNA"/>
</dbReference>
<evidence type="ECO:0000313" key="2">
    <source>
        <dbReference type="EMBL" id="QBD82022.1"/>
    </source>
</evidence>
<dbReference type="PANTHER" id="PTHR12526:SF600">
    <property type="entry name" value="GLYCOSYL TRANSFERASE GROUP 1"/>
    <property type="match status" value="1"/>
</dbReference>
<evidence type="ECO:0000313" key="3">
    <source>
        <dbReference type="Proteomes" id="UP000290365"/>
    </source>
</evidence>
<protein>
    <submittedName>
        <fullName evidence="2">Glycosyltransferase</fullName>
    </submittedName>
</protein>
<feature type="domain" description="Glycosyltransferase subfamily 4-like N-terminal" evidence="1">
    <location>
        <begin position="17"/>
        <end position="205"/>
    </location>
</feature>
<dbReference type="Proteomes" id="UP000290365">
    <property type="component" value="Chromosome"/>
</dbReference>
<evidence type="ECO:0000259" key="1">
    <source>
        <dbReference type="Pfam" id="PF13579"/>
    </source>
</evidence>